<comment type="caution">
    <text evidence="2">The sequence shown here is derived from an EMBL/GenBank/DDBJ whole genome shotgun (WGS) entry which is preliminary data.</text>
</comment>
<dbReference type="Pfam" id="PF06445">
    <property type="entry name" value="GyrI-like"/>
    <property type="match status" value="1"/>
</dbReference>
<dbReference type="EMBL" id="JBHSMC010000003">
    <property type="protein sequence ID" value="MFC5464195.1"/>
    <property type="molecule type" value="Genomic_DNA"/>
</dbReference>
<name>A0ABW0LEB7_9BACI</name>
<dbReference type="PANTHER" id="PTHR36444">
    <property type="entry name" value="TRANSCRIPTIONAL REGULATOR PROTEIN YOBU-RELATED"/>
    <property type="match status" value="1"/>
</dbReference>
<evidence type="ECO:0000259" key="1">
    <source>
        <dbReference type="SMART" id="SM00871"/>
    </source>
</evidence>
<feature type="domain" description="AraC effector-binding" evidence="1">
    <location>
        <begin position="1"/>
        <end position="159"/>
    </location>
</feature>
<dbReference type="Gene3D" id="3.20.80.10">
    <property type="entry name" value="Regulatory factor, effector binding domain"/>
    <property type="match status" value="1"/>
</dbReference>
<dbReference type="InterPro" id="IPR011256">
    <property type="entry name" value="Reg_factor_effector_dom_sf"/>
</dbReference>
<dbReference type="InterPro" id="IPR010499">
    <property type="entry name" value="AraC_E-bd"/>
</dbReference>
<accession>A0ABW0LEB7</accession>
<protein>
    <submittedName>
        <fullName evidence="2">GyrI-like domain-containing protein</fullName>
    </submittedName>
</protein>
<organism evidence="2 3">
    <name type="scientific">Lederbergia graminis</name>
    <dbReference type="NCBI Taxonomy" id="735518"/>
    <lineage>
        <taxon>Bacteria</taxon>
        <taxon>Bacillati</taxon>
        <taxon>Bacillota</taxon>
        <taxon>Bacilli</taxon>
        <taxon>Bacillales</taxon>
        <taxon>Bacillaceae</taxon>
        <taxon>Lederbergia</taxon>
    </lineage>
</organism>
<evidence type="ECO:0000313" key="2">
    <source>
        <dbReference type="EMBL" id="MFC5464195.1"/>
    </source>
</evidence>
<reference evidence="3" key="1">
    <citation type="journal article" date="2019" name="Int. J. Syst. Evol. Microbiol.">
        <title>The Global Catalogue of Microorganisms (GCM) 10K type strain sequencing project: providing services to taxonomists for standard genome sequencing and annotation.</title>
        <authorList>
            <consortium name="The Broad Institute Genomics Platform"/>
            <consortium name="The Broad Institute Genome Sequencing Center for Infectious Disease"/>
            <person name="Wu L."/>
            <person name="Ma J."/>
        </authorList>
    </citation>
    <scope>NUCLEOTIDE SEQUENCE [LARGE SCALE GENOMIC DNA]</scope>
    <source>
        <strain evidence="3">CGMCC 1.12237</strain>
    </source>
</reference>
<gene>
    <name evidence="2" type="ORF">ACFPM4_05415</name>
</gene>
<dbReference type="PANTHER" id="PTHR36444:SF3">
    <property type="entry name" value="TRANSCRIPTIONAL ACTIVATOR, PUTATIVE-RELATED"/>
    <property type="match status" value="1"/>
</dbReference>
<dbReference type="InterPro" id="IPR029442">
    <property type="entry name" value="GyrI-like"/>
</dbReference>
<dbReference type="Proteomes" id="UP001596147">
    <property type="component" value="Unassembled WGS sequence"/>
</dbReference>
<dbReference type="InterPro" id="IPR053182">
    <property type="entry name" value="YobU-like_regulator"/>
</dbReference>
<dbReference type="SUPFAM" id="SSF55136">
    <property type="entry name" value="Probable bacterial effector-binding domain"/>
    <property type="match status" value="1"/>
</dbReference>
<dbReference type="SMART" id="SM00871">
    <property type="entry name" value="AraC_E_bind"/>
    <property type="match status" value="1"/>
</dbReference>
<sequence>MKYHLQERGSFNIVGIKELINCNDEFDQSKEIDRFWTQISQDGMIDRLLSLNSGQISGLIGATVNYIHEKNQIEYWVAVDSNEQSPEGLNSFEVPASKWAIFEVVGPVADVVPATWKKIYSEWFPSSDYEHSGAPSLEVYKSADPTSLMAKTEIWIPIK</sequence>
<keyword evidence="3" id="KW-1185">Reference proteome</keyword>
<dbReference type="RefSeq" id="WP_382348698.1">
    <property type="nucleotide sequence ID" value="NZ_JBHSMC010000003.1"/>
</dbReference>
<proteinExistence type="predicted"/>
<evidence type="ECO:0000313" key="3">
    <source>
        <dbReference type="Proteomes" id="UP001596147"/>
    </source>
</evidence>